<evidence type="ECO:0000256" key="1">
    <source>
        <dbReference type="ARBA" id="ARBA00004141"/>
    </source>
</evidence>
<evidence type="ECO:0000313" key="7">
    <source>
        <dbReference type="EMBL" id="KAL3528693.1"/>
    </source>
</evidence>
<feature type="domain" description="ABC-2 type transporter transmembrane" evidence="6">
    <location>
        <begin position="5"/>
        <end position="103"/>
    </location>
</feature>
<gene>
    <name evidence="7" type="ORF">ACH5RR_008015</name>
</gene>
<accession>A0ABD3AG91</accession>
<organism evidence="7 8">
    <name type="scientific">Cinchona calisaya</name>
    <dbReference type="NCBI Taxonomy" id="153742"/>
    <lineage>
        <taxon>Eukaryota</taxon>
        <taxon>Viridiplantae</taxon>
        <taxon>Streptophyta</taxon>
        <taxon>Embryophyta</taxon>
        <taxon>Tracheophyta</taxon>
        <taxon>Spermatophyta</taxon>
        <taxon>Magnoliopsida</taxon>
        <taxon>eudicotyledons</taxon>
        <taxon>Gunneridae</taxon>
        <taxon>Pentapetalae</taxon>
        <taxon>asterids</taxon>
        <taxon>lamiids</taxon>
        <taxon>Gentianales</taxon>
        <taxon>Rubiaceae</taxon>
        <taxon>Cinchonoideae</taxon>
        <taxon>Cinchoneae</taxon>
        <taxon>Cinchona</taxon>
    </lineage>
</organism>
<dbReference type="PANTHER" id="PTHR48040:SF53">
    <property type="entry name" value="ABC TRANSPORTER G FAMILY MEMBER 35-LIKE"/>
    <property type="match status" value="1"/>
</dbReference>
<keyword evidence="2 5" id="KW-0812">Transmembrane</keyword>
<dbReference type="InterPro" id="IPR013525">
    <property type="entry name" value="ABC2_TM"/>
</dbReference>
<comment type="subcellular location">
    <subcellularLocation>
        <location evidence="1">Membrane</location>
        <topology evidence="1">Multi-pass membrane protein</topology>
    </subcellularLocation>
</comment>
<evidence type="ECO:0000259" key="6">
    <source>
        <dbReference type="Pfam" id="PF01061"/>
    </source>
</evidence>
<dbReference type="EMBL" id="JBJUIK010000004">
    <property type="protein sequence ID" value="KAL3528693.1"/>
    <property type="molecule type" value="Genomic_DNA"/>
</dbReference>
<evidence type="ECO:0000256" key="4">
    <source>
        <dbReference type="ARBA" id="ARBA00023136"/>
    </source>
</evidence>
<dbReference type="PANTHER" id="PTHR48040">
    <property type="entry name" value="PLEIOTROPIC DRUG RESISTANCE PROTEIN 1-LIKE ISOFORM X1"/>
    <property type="match status" value="1"/>
</dbReference>
<feature type="transmembrane region" description="Helical" evidence="5">
    <location>
        <begin position="52"/>
        <end position="68"/>
    </location>
</feature>
<proteinExistence type="predicted"/>
<dbReference type="Proteomes" id="UP001630127">
    <property type="component" value="Unassembled WGS sequence"/>
</dbReference>
<dbReference type="AlphaFoldDB" id="A0ABD3AG91"/>
<name>A0ABD3AG91_9GENT</name>
<reference evidence="7 8" key="1">
    <citation type="submission" date="2024-11" db="EMBL/GenBank/DDBJ databases">
        <title>A near-complete genome assembly of Cinchona calisaya.</title>
        <authorList>
            <person name="Lian D.C."/>
            <person name="Zhao X.W."/>
            <person name="Wei L."/>
        </authorList>
    </citation>
    <scope>NUCLEOTIDE SEQUENCE [LARGE SCALE GENOMIC DNA]</scope>
    <source>
        <tissue evidence="7">Nenye</tissue>
    </source>
</reference>
<dbReference type="Pfam" id="PF01061">
    <property type="entry name" value="ABC2_membrane"/>
    <property type="match status" value="1"/>
</dbReference>
<evidence type="ECO:0000313" key="8">
    <source>
        <dbReference type="Proteomes" id="UP001630127"/>
    </source>
</evidence>
<evidence type="ECO:0000256" key="2">
    <source>
        <dbReference type="ARBA" id="ARBA00022692"/>
    </source>
</evidence>
<evidence type="ECO:0000256" key="5">
    <source>
        <dbReference type="SAM" id="Phobius"/>
    </source>
</evidence>
<keyword evidence="3 5" id="KW-1133">Transmembrane helix</keyword>
<keyword evidence="8" id="KW-1185">Reference proteome</keyword>
<evidence type="ECO:0000256" key="3">
    <source>
        <dbReference type="ARBA" id="ARBA00022989"/>
    </source>
</evidence>
<feature type="transmembrane region" description="Helical" evidence="5">
    <location>
        <begin position="20"/>
        <end position="40"/>
    </location>
</feature>
<sequence>MRSISCLWKQWMSYWRSQEYNIQRFFFSLAAAFVVGTIFWRVGSKRDISENLLTIIGAMYTAVLFVGINNCSSVQPLIATERTVLCRERTAGMYSALPYAMAQKVPKWWIWDYWICPLAWTVCGLIASQYGDVEDTTEVPGMSDHSMIKDYIKQHFGYDSDICGL</sequence>
<keyword evidence="4 5" id="KW-0472">Membrane</keyword>
<dbReference type="GO" id="GO:0016020">
    <property type="term" value="C:membrane"/>
    <property type="evidence" value="ECO:0007669"/>
    <property type="project" value="UniProtKB-SubCell"/>
</dbReference>
<protein>
    <recommendedName>
        <fullName evidence="6">ABC-2 type transporter transmembrane domain-containing protein</fullName>
    </recommendedName>
</protein>
<comment type="caution">
    <text evidence="7">The sequence shown here is derived from an EMBL/GenBank/DDBJ whole genome shotgun (WGS) entry which is preliminary data.</text>
</comment>